<protein>
    <submittedName>
        <fullName evidence="1">Uncharacterized protein</fullName>
    </submittedName>
</protein>
<evidence type="ECO:0000313" key="2">
    <source>
        <dbReference type="Proteomes" id="UP000078561"/>
    </source>
</evidence>
<dbReference type="InParanoid" id="A0A168QM61"/>
<dbReference type="Proteomes" id="UP000078561">
    <property type="component" value="Unassembled WGS sequence"/>
</dbReference>
<sequence>MMIRTSRLSHYLAGLILLLFFSIAALSRYQLRDPLPRSISESRTDDTKYLSWLPHGDFTDQHEAFRNAVRLGKELNRTVIAPMLRLGQPLPWQPFNQLAEAYTQDKQLQQQACHDTATPATCLQQLNEWTEIPWSSLFDLKAITDAFGIPIIERTSGHGWGINETAHQVQDPITDVVVLDVMTFIENATFHHDNNPGSKIKKWGGYLGRQFSIINQPRQQISGNKPYLKTVIHSHQWSALQHRQYIQFGALSSTPRYQVHTTSALVDLRQALSHSLFVRPDQMKPLQQQADQVIKTLGGTDNFSTLILHLGKVVETDGRVNTTQGKLTMDDLDVPTQRELMDTVVMELFGDVPINHAVAAALPVKPDSSLATVLSQQHEQVDRQQLLDACLDYRHRYDEQYPIYYFASDHIPIPALRPDIYGPLLSHFPCLFTKADLKQWGKLDLKSWTLPFLQDQGVDGETMFSPILDILIAGQGYSFFEVPLSPLTRFVSRQRDTSTDNSTIASSPLV</sequence>
<accession>A0A168QM61</accession>
<proteinExistence type="predicted"/>
<gene>
    <name evidence="1" type="primary">ABSGL_10944.1 scaffold 12033</name>
</gene>
<keyword evidence="2" id="KW-1185">Reference proteome</keyword>
<reference evidence="1" key="1">
    <citation type="submission" date="2016-04" db="EMBL/GenBank/DDBJ databases">
        <authorList>
            <person name="Evans L.H."/>
            <person name="Alamgir A."/>
            <person name="Owens N."/>
            <person name="Weber N.D."/>
            <person name="Virtaneva K."/>
            <person name="Barbian K."/>
            <person name="Babar A."/>
            <person name="Rosenke K."/>
        </authorList>
    </citation>
    <scope>NUCLEOTIDE SEQUENCE [LARGE SCALE GENOMIC DNA]</scope>
    <source>
        <strain evidence="1">CBS 101.48</strain>
    </source>
</reference>
<organism evidence="1">
    <name type="scientific">Absidia glauca</name>
    <name type="common">Pin mould</name>
    <dbReference type="NCBI Taxonomy" id="4829"/>
    <lineage>
        <taxon>Eukaryota</taxon>
        <taxon>Fungi</taxon>
        <taxon>Fungi incertae sedis</taxon>
        <taxon>Mucoromycota</taxon>
        <taxon>Mucoromycotina</taxon>
        <taxon>Mucoromycetes</taxon>
        <taxon>Mucorales</taxon>
        <taxon>Cunninghamellaceae</taxon>
        <taxon>Absidia</taxon>
    </lineage>
</organism>
<dbReference type="OMA" id="INETAHQ"/>
<dbReference type="OrthoDB" id="2266750at2759"/>
<dbReference type="AlphaFoldDB" id="A0A168QM61"/>
<dbReference type="STRING" id="4829.A0A168QM61"/>
<dbReference type="EMBL" id="LT554417">
    <property type="protein sequence ID" value="SAM05078.1"/>
    <property type="molecule type" value="Genomic_DNA"/>
</dbReference>
<name>A0A168QM61_ABSGL</name>
<evidence type="ECO:0000313" key="1">
    <source>
        <dbReference type="EMBL" id="SAM05078.1"/>
    </source>
</evidence>